<evidence type="ECO:0000256" key="7">
    <source>
        <dbReference type="SAM" id="MobiDB-lite"/>
    </source>
</evidence>
<dbReference type="PANTHER" id="PTHR12801:SF115">
    <property type="entry name" value="FI18136P1-RELATED"/>
    <property type="match status" value="1"/>
</dbReference>
<keyword evidence="10" id="KW-1185">Reference proteome</keyword>
<dbReference type="InterPro" id="IPR013520">
    <property type="entry name" value="Ribonucl_H"/>
</dbReference>
<evidence type="ECO:0000256" key="2">
    <source>
        <dbReference type="ARBA" id="ARBA00006357"/>
    </source>
</evidence>
<keyword evidence="6" id="KW-0539">Nucleus</keyword>
<feature type="compositionally biased region" description="Polar residues" evidence="7">
    <location>
        <begin position="157"/>
        <end position="168"/>
    </location>
</feature>
<evidence type="ECO:0000313" key="10">
    <source>
        <dbReference type="Proteomes" id="UP000250140"/>
    </source>
</evidence>
<keyword evidence="4" id="KW-0378">Hydrolase</keyword>
<reference evidence="9 10" key="1">
    <citation type="journal article" date="2016" name="Nat. Commun.">
        <title>Ectomycorrhizal ecology is imprinted in the genome of the dominant symbiotic fungus Cenococcum geophilum.</title>
        <authorList>
            <consortium name="DOE Joint Genome Institute"/>
            <person name="Peter M."/>
            <person name="Kohler A."/>
            <person name="Ohm R.A."/>
            <person name="Kuo A."/>
            <person name="Krutzmann J."/>
            <person name="Morin E."/>
            <person name="Arend M."/>
            <person name="Barry K.W."/>
            <person name="Binder M."/>
            <person name="Choi C."/>
            <person name="Clum A."/>
            <person name="Copeland A."/>
            <person name="Grisel N."/>
            <person name="Haridas S."/>
            <person name="Kipfer T."/>
            <person name="LaButti K."/>
            <person name="Lindquist E."/>
            <person name="Lipzen A."/>
            <person name="Maire R."/>
            <person name="Meier B."/>
            <person name="Mihaltcheva S."/>
            <person name="Molinier V."/>
            <person name="Murat C."/>
            <person name="Poggeler S."/>
            <person name="Quandt C.A."/>
            <person name="Sperisen C."/>
            <person name="Tritt A."/>
            <person name="Tisserant E."/>
            <person name="Crous P.W."/>
            <person name="Henrissat B."/>
            <person name="Nehls U."/>
            <person name="Egli S."/>
            <person name="Spatafora J.W."/>
            <person name="Grigoriev I.V."/>
            <person name="Martin F.M."/>
        </authorList>
    </citation>
    <scope>NUCLEOTIDE SEQUENCE [LARGE SCALE GENOMIC DNA]</scope>
    <source>
        <strain evidence="9 10">CBS 207.34</strain>
    </source>
</reference>
<comment type="similarity">
    <text evidence="2">Belongs to the REXO1/REXO3 family.</text>
</comment>
<evidence type="ECO:0000256" key="3">
    <source>
        <dbReference type="ARBA" id="ARBA00022722"/>
    </source>
</evidence>
<keyword evidence="3" id="KW-0540">Nuclease</keyword>
<dbReference type="AlphaFoldDB" id="A0A8E2EXS1"/>
<feature type="region of interest" description="Disordered" evidence="7">
    <location>
        <begin position="1"/>
        <end position="82"/>
    </location>
</feature>
<dbReference type="InterPro" id="IPR036397">
    <property type="entry name" value="RNaseH_sf"/>
</dbReference>
<accession>A0A8E2EXS1</accession>
<dbReference type="OrthoDB" id="206335at2759"/>
<dbReference type="CDD" id="cd06145">
    <property type="entry name" value="REX1_like"/>
    <property type="match status" value="1"/>
</dbReference>
<gene>
    <name evidence="9" type="ORF">AOQ84DRAFT_342721</name>
</gene>
<dbReference type="GO" id="GO:0005634">
    <property type="term" value="C:nucleus"/>
    <property type="evidence" value="ECO:0007669"/>
    <property type="project" value="UniProtKB-SubCell"/>
</dbReference>
<dbReference type="EMBL" id="KV749965">
    <property type="protein sequence ID" value="OCL06865.1"/>
    <property type="molecule type" value="Genomic_DNA"/>
</dbReference>
<evidence type="ECO:0000256" key="4">
    <source>
        <dbReference type="ARBA" id="ARBA00022801"/>
    </source>
</evidence>
<dbReference type="GO" id="GO:0003676">
    <property type="term" value="F:nucleic acid binding"/>
    <property type="evidence" value="ECO:0007669"/>
    <property type="project" value="InterPro"/>
</dbReference>
<feature type="domain" description="Exonuclease" evidence="8">
    <location>
        <begin position="347"/>
        <end position="509"/>
    </location>
</feature>
<dbReference type="Proteomes" id="UP000250140">
    <property type="component" value="Unassembled WGS sequence"/>
</dbReference>
<dbReference type="InterPro" id="IPR012337">
    <property type="entry name" value="RNaseH-like_sf"/>
</dbReference>
<evidence type="ECO:0000256" key="5">
    <source>
        <dbReference type="ARBA" id="ARBA00022839"/>
    </source>
</evidence>
<protein>
    <recommendedName>
        <fullName evidence="8">Exonuclease domain-containing protein</fullName>
    </recommendedName>
</protein>
<keyword evidence="5" id="KW-0269">Exonuclease</keyword>
<organism evidence="9 10">
    <name type="scientific">Glonium stellatum</name>
    <dbReference type="NCBI Taxonomy" id="574774"/>
    <lineage>
        <taxon>Eukaryota</taxon>
        <taxon>Fungi</taxon>
        <taxon>Dikarya</taxon>
        <taxon>Ascomycota</taxon>
        <taxon>Pezizomycotina</taxon>
        <taxon>Dothideomycetes</taxon>
        <taxon>Pleosporomycetidae</taxon>
        <taxon>Gloniales</taxon>
        <taxon>Gloniaceae</taxon>
        <taxon>Glonium</taxon>
    </lineage>
</organism>
<dbReference type="SUPFAM" id="SSF53098">
    <property type="entry name" value="Ribonuclease H-like"/>
    <property type="match status" value="1"/>
</dbReference>
<dbReference type="Gene3D" id="3.30.420.10">
    <property type="entry name" value="Ribonuclease H-like superfamily/Ribonuclease H"/>
    <property type="match status" value="1"/>
</dbReference>
<evidence type="ECO:0000256" key="6">
    <source>
        <dbReference type="ARBA" id="ARBA00023242"/>
    </source>
</evidence>
<dbReference type="InterPro" id="IPR047021">
    <property type="entry name" value="REXO1/3/4-like"/>
</dbReference>
<dbReference type="InterPro" id="IPR034922">
    <property type="entry name" value="REX1-like_exo"/>
</dbReference>
<dbReference type="FunFam" id="3.30.420.10:FF:000019">
    <property type="entry name" value="RNA exonuclease NEF-sp"/>
    <property type="match status" value="1"/>
</dbReference>
<feature type="region of interest" description="Disordered" evidence="7">
    <location>
        <begin position="157"/>
        <end position="178"/>
    </location>
</feature>
<dbReference type="Pfam" id="PF00929">
    <property type="entry name" value="RNase_T"/>
    <property type="match status" value="1"/>
</dbReference>
<name>A0A8E2EXS1_9PEZI</name>
<sequence length="735" mass="81130">MGRRGKKRNHQEYEDDDNGNQFGVGETLSRLKNPAGIADSQDKKLNAVAGNKNDGEEWETVGKDGRPIKKQKPLDKESGNYPSIIHSPNARLHHQTKIGDLQALVLYILADGPGPQWVSVRHHTAIRQVVVLMVPGLEAGMFNGSISLEAAPSAPKTTKYNAAQNGSEKAQEAGKPNVEQNRAERLHMTPDDYYPVKLNPDKLVEPLKPLSNVFPHIWPIKTPGDDKTLRIHSPLHAMLTAPIPKTKEEKLFKEGKGPAPQNGKGWQNKRTPITEYIATLVDLQENEYVIHLAWFTTAAAKQEAIEGRMAKHQTREDGWVDTDVATLDDGDVPEREIEKGSLTAGREVVAMDCEMCKTEGDQIELTRVSLVAWDGTVLLDELVKPETPIVDYVTAYSGITEALLENVTTRLSDIQKRLLDIITPRTILVGHSLNSDLAALKITHPFVVDTSIIYPHPRGPPLKSSLKWLCQKYLSREIQKNHGSSGHDSIEDARACLDLVKQKCEKGPMWGTSDANGESIFKRLGRSPKPRFLKTHADAEEFRTGAVVDWGEPSRGHGAHANVCIGCETDAEVVEGIKKAVKGSFNGEDSPTQGIDFVWGRLRELEAVRGWWSRSKTADNAGLRANAMKMLSQSGESCDSGEASGAVLGQAVAKTVSYIVDVFESLPACTAFVVYSGTGDPRETARLQAMQQQFRREYAVKKWDEISVKWTDTEEQALRKACRIARDGVGFVVVK</sequence>
<feature type="compositionally biased region" description="Basic and acidic residues" evidence="7">
    <location>
        <begin position="60"/>
        <end position="78"/>
    </location>
</feature>
<proteinExistence type="inferred from homology"/>
<dbReference type="PANTHER" id="PTHR12801">
    <property type="entry name" value="RNA EXONUCLEASE REXO1 / RECO3 FAMILY MEMBER-RELATED"/>
    <property type="match status" value="1"/>
</dbReference>
<comment type="subcellular location">
    <subcellularLocation>
        <location evidence="1">Nucleus</location>
    </subcellularLocation>
</comment>
<evidence type="ECO:0000259" key="8">
    <source>
        <dbReference type="SMART" id="SM00479"/>
    </source>
</evidence>
<evidence type="ECO:0000256" key="1">
    <source>
        <dbReference type="ARBA" id="ARBA00004123"/>
    </source>
</evidence>
<dbReference type="GO" id="GO:0004527">
    <property type="term" value="F:exonuclease activity"/>
    <property type="evidence" value="ECO:0007669"/>
    <property type="project" value="UniProtKB-KW"/>
</dbReference>
<evidence type="ECO:0000313" key="9">
    <source>
        <dbReference type="EMBL" id="OCL06865.1"/>
    </source>
</evidence>
<dbReference type="SMART" id="SM00479">
    <property type="entry name" value="EXOIII"/>
    <property type="match status" value="1"/>
</dbReference>